<reference evidence="2" key="1">
    <citation type="submission" date="2017-04" db="EMBL/GenBank/DDBJ databases">
        <authorList>
            <person name="Varghese N."/>
            <person name="Submissions S."/>
        </authorList>
    </citation>
    <scope>NUCLEOTIDE SEQUENCE [LARGE SCALE GENOMIC DNA]</scope>
    <source>
        <strain evidence="2">DSM 9293</strain>
    </source>
</reference>
<sequence>MIPTTQETLSQARRWVRVPWDAGPWDVEIARLCITQTEQRVDATLGHRSSAWWATVEQDHWEAYRAWLVAHHTMIQAWADQDAPALAQACVDWWHMTRQLADAKKLASPAEKRIR</sequence>
<dbReference type="EMBL" id="FWWY01000001">
    <property type="protein sequence ID" value="SMC02025.1"/>
    <property type="molecule type" value="Genomic_DNA"/>
</dbReference>
<evidence type="ECO:0000313" key="2">
    <source>
        <dbReference type="Proteomes" id="UP000192660"/>
    </source>
</evidence>
<dbReference type="Proteomes" id="UP000192660">
    <property type="component" value="Unassembled WGS sequence"/>
</dbReference>
<name>A0A1W1W6Y4_SULTA</name>
<dbReference type="OrthoDB" id="9912837at2"/>
<evidence type="ECO:0000313" key="1">
    <source>
        <dbReference type="EMBL" id="SMC02025.1"/>
    </source>
</evidence>
<keyword evidence="2" id="KW-1185">Reference proteome</keyword>
<gene>
    <name evidence="1" type="ORF">SAMN00768000_0234</name>
</gene>
<protein>
    <submittedName>
        <fullName evidence="1">Uncharacterized protein</fullName>
    </submittedName>
</protein>
<accession>A0A1W1W6Y4</accession>
<dbReference type="AlphaFoldDB" id="A0A1W1W6Y4"/>
<dbReference type="RefSeq" id="WP_084660754.1">
    <property type="nucleotide sequence ID" value="NZ_FWWY01000001.1"/>
</dbReference>
<organism evidence="1 2">
    <name type="scientific">Sulfobacillus thermosulfidooxidans (strain DSM 9293 / VKM B-1269 / AT-1)</name>
    <dbReference type="NCBI Taxonomy" id="929705"/>
    <lineage>
        <taxon>Bacteria</taxon>
        <taxon>Bacillati</taxon>
        <taxon>Bacillota</taxon>
        <taxon>Clostridia</taxon>
        <taxon>Eubacteriales</taxon>
        <taxon>Clostridiales Family XVII. Incertae Sedis</taxon>
        <taxon>Sulfobacillus</taxon>
    </lineage>
</organism>
<proteinExistence type="predicted"/>